<keyword evidence="3" id="KW-0813">Transport</keyword>
<evidence type="ECO:0000313" key="11">
    <source>
        <dbReference type="EMBL" id="EFG04553.2"/>
    </source>
</evidence>
<dbReference type="InterPro" id="IPR011606">
    <property type="entry name" value="Brnchd-chn_aa_trnsp_permease"/>
</dbReference>
<keyword evidence="4" id="KW-1003">Cell membrane</keyword>
<dbReference type="OrthoDB" id="5195391at2"/>
<feature type="transmembrane region" description="Helical" evidence="9">
    <location>
        <begin position="37"/>
        <end position="56"/>
    </location>
</feature>
<dbReference type="Pfam" id="PF03591">
    <property type="entry name" value="AzlC"/>
    <property type="match status" value="1"/>
</dbReference>
<accession>B6ICY7</accession>
<reference evidence="11 12" key="5">
    <citation type="journal article" date="2010" name="Genome Biol. Evol.">
        <title>The sequence of a 1.8-mb bacterial linear plasmid reveals a rich evolutionary reservoir of secondary metabolic pathways.</title>
        <authorList>
            <person name="Medema M.H."/>
            <person name="Trefzer A."/>
            <person name="Kovalchuk A."/>
            <person name="van den Berg M."/>
            <person name="Mueller U."/>
            <person name="Heijne W."/>
            <person name="Wu L."/>
            <person name="Alam M.T."/>
            <person name="Ronning C.M."/>
            <person name="Nierman W.C."/>
            <person name="Bovenberg R.A.L."/>
            <person name="Breitling R."/>
            <person name="Takano E."/>
        </authorList>
    </citation>
    <scope>NUCLEOTIDE SEQUENCE [LARGE SCALE GENOMIC DNA]</scope>
    <source>
        <strain evidence="11">ATCC 27064</strain>
        <strain evidence="12">ATCC 27064 / DSM 738 / JCM 4710 / NBRC 13307 / NCIMB 12785 / NRRL 3585 / VKM Ac-602</strain>
        <plasmid evidence="11">pSCL4</plasmid>
    </source>
</reference>
<keyword evidence="12" id="KW-1185">Reference proteome</keyword>
<gene>
    <name evidence="10" type="primary">orfF</name>
    <name evidence="11" type="ORF">SCLAV_p1067</name>
</gene>
<dbReference type="GO" id="GO:0005886">
    <property type="term" value="C:plasma membrane"/>
    <property type="evidence" value="ECO:0007669"/>
    <property type="project" value="UniProtKB-SubCell"/>
</dbReference>
<dbReference type="PANTHER" id="PTHR34979">
    <property type="entry name" value="INNER MEMBRANE PROTEIN YGAZ"/>
    <property type="match status" value="1"/>
</dbReference>
<evidence type="ECO:0000256" key="4">
    <source>
        <dbReference type="ARBA" id="ARBA00022475"/>
    </source>
</evidence>
<organism evidence="10">
    <name type="scientific">Streptomyces clavuligerus</name>
    <dbReference type="NCBI Taxonomy" id="1901"/>
    <lineage>
        <taxon>Bacteria</taxon>
        <taxon>Bacillati</taxon>
        <taxon>Actinomycetota</taxon>
        <taxon>Actinomycetes</taxon>
        <taxon>Kitasatosporales</taxon>
        <taxon>Streptomycetaceae</taxon>
        <taxon>Streptomyces</taxon>
    </lineage>
</organism>
<feature type="transmembrane region" description="Helical" evidence="9">
    <location>
        <begin position="63"/>
        <end position="85"/>
    </location>
</feature>
<keyword evidence="6 9" id="KW-1133">Transmembrane helix</keyword>
<evidence type="ECO:0000256" key="1">
    <source>
        <dbReference type="ARBA" id="ARBA00004651"/>
    </source>
</evidence>
<reference evidence="10" key="2">
    <citation type="journal article" date="2007" name="Chem. Biol.">
        <title>5S clavam biosynthetic genes are located in both the clavam and paralog gene clusters in Streptomyces clavuligerus.</title>
        <authorList>
            <person name="Tahlan K."/>
            <person name="Anders C."/>
            <person name="Wong A."/>
            <person name="Mosher R.H."/>
            <person name="Beatty P.H."/>
            <person name="Brumlik M.J."/>
            <person name="Griffin A."/>
            <person name="Hughes C."/>
            <person name="Griffin J."/>
            <person name="Barton B."/>
            <person name="Jensen S.E."/>
        </authorList>
    </citation>
    <scope>NUCLEOTIDE SEQUENCE</scope>
</reference>
<sequence length="253" mass="25750">MPGEQRRRRGGGVPPKPGGPGRGEAPGPDGAEVARQIVAIGLGVVAIGVSFGAVAVTSGVPGWMAVALSVFVFAGGAQFMAVSLATAGNPVAAVVAGLLLNARHLPFGLALGDMFRPGRGRMLLGAHLLSDESAALALSLPPGPARRRAYWRLAWVLVFAWNGGTVLGVILVDAVGDPAALGLDAANPASLLALTLPALRHREMRGPVLTGALVCVLTTPFLPAGLPVLLASAGLLLLVPSPFRFRFRPGGRP</sequence>
<evidence type="ECO:0000256" key="7">
    <source>
        <dbReference type="ARBA" id="ARBA00023136"/>
    </source>
</evidence>
<dbReference type="PANTHER" id="PTHR34979:SF1">
    <property type="entry name" value="INNER MEMBRANE PROTEIN YGAZ"/>
    <property type="match status" value="1"/>
</dbReference>
<evidence type="ECO:0000256" key="6">
    <source>
        <dbReference type="ARBA" id="ARBA00022989"/>
    </source>
</evidence>
<dbReference type="EMBL" id="AY426768">
    <property type="protein sequence ID" value="ACJ02375.1"/>
    <property type="molecule type" value="Genomic_DNA"/>
</dbReference>
<keyword evidence="7 9" id="KW-0472">Membrane</keyword>
<evidence type="ECO:0000256" key="8">
    <source>
        <dbReference type="SAM" id="MobiDB-lite"/>
    </source>
</evidence>
<feature type="region of interest" description="Disordered" evidence="8">
    <location>
        <begin position="1"/>
        <end position="28"/>
    </location>
</feature>
<keyword evidence="5 9" id="KW-0812">Transmembrane</keyword>
<feature type="transmembrane region" description="Helical" evidence="9">
    <location>
        <begin position="153"/>
        <end position="172"/>
    </location>
</feature>
<comment type="subcellular location">
    <subcellularLocation>
        <location evidence="1">Cell membrane</location>
        <topology evidence="1">Multi-pass membrane protein</topology>
    </subcellularLocation>
</comment>
<dbReference type="GeneID" id="93734151"/>
<dbReference type="AlphaFoldDB" id="B6ICY7"/>
<geneLocation type="plasmid" evidence="11 12">
    <name>pSCL4</name>
</geneLocation>
<reference evidence="10" key="1">
    <citation type="journal article" date="2004" name="Antimicrob. Agents Chemother.">
        <title>Two sets of paralogous genes encode the enzymes involved in the early stages of clavulanic acid and clavam metabolite biosynthesis in Streptomyces clavuligerus.</title>
        <authorList>
            <person name="Tahlan K."/>
            <person name="Park H.-U."/>
            <person name="Wong A."/>
            <person name="Beatty P.H."/>
            <person name="Jensen S.E."/>
        </authorList>
    </citation>
    <scope>NUCLEOTIDE SEQUENCE</scope>
</reference>
<evidence type="ECO:0000313" key="12">
    <source>
        <dbReference type="Proteomes" id="UP000002357"/>
    </source>
</evidence>
<keyword evidence="11" id="KW-0614">Plasmid</keyword>
<evidence type="ECO:0000256" key="2">
    <source>
        <dbReference type="ARBA" id="ARBA00010735"/>
    </source>
</evidence>
<dbReference type="RefSeq" id="WP_003963433.1">
    <property type="nucleotide sequence ID" value="NZ_CM000914.1"/>
</dbReference>
<proteinExistence type="inferred from homology"/>
<dbReference type="eggNOG" id="COG1296">
    <property type="taxonomic scope" value="Bacteria"/>
</dbReference>
<comment type="similarity">
    <text evidence="2">Belongs to the AzlC family.</text>
</comment>
<evidence type="ECO:0000256" key="5">
    <source>
        <dbReference type="ARBA" id="ARBA00022692"/>
    </source>
</evidence>
<protein>
    <submittedName>
        <fullName evidence="10">Membrane protein</fullName>
    </submittedName>
</protein>
<reference evidence="10" key="3">
    <citation type="journal article" date="2008" name="J. Bacteriol.">
        <title>Alanylclavam biosynthetic genes are clustered together with one group of clavulanic acid biosynthetic genes in Streptomyces clavuligerus.</title>
        <authorList>
            <person name="Zelyas N.J."/>
            <person name="Cai H."/>
            <person name="Kwong T."/>
            <person name="Jensen S.E."/>
        </authorList>
    </citation>
    <scope>NUCLEOTIDE SEQUENCE</scope>
</reference>
<reference evidence="10" key="4">
    <citation type="submission" date="2008-10" db="EMBL/GenBank/DDBJ databases">
        <authorList>
            <person name="Tahlan K."/>
            <person name="Park H.-U."/>
            <person name="Wong A."/>
            <person name="Beatty P.H."/>
            <person name="Jensen S.E."/>
        </authorList>
    </citation>
    <scope>NUCLEOTIDE SEQUENCE</scope>
</reference>
<evidence type="ECO:0000256" key="9">
    <source>
        <dbReference type="SAM" id="Phobius"/>
    </source>
</evidence>
<evidence type="ECO:0000256" key="3">
    <source>
        <dbReference type="ARBA" id="ARBA00022448"/>
    </source>
</evidence>
<dbReference type="GO" id="GO:1903785">
    <property type="term" value="P:L-valine transmembrane transport"/>
    <property type="evidence" value="ECO:0007669"/>
    <property type="project" value="TreeGrafter"/>
</dbReference>
<feature type="transmembrane region" description="Helical" evidence="9">
    <location>
        <begin position="211"/>
        <end position="239"/>
    </location>
</feature>
<dbReference type="EMBL" id="CM000914">
    <property type="protein sequence ID" value="EFG04553.2"/>
    <property type="molecule type" value="Genomic_DNA"/>
</dbReference>
<name>B6ICY7_STRCL</name>
<dbReference type="Proteomes" id="UP000002357">
    <property type="component" value="Plasmid pSCL4"/>
</dbReference>
<accession>D5SKW0</accession>
<evidence type="ECO:0000313" key="10">
    <source>
        <dbReference type="EMBL" id="ACJ02375.1"/>
    </source>
</evidence>
<feature type="compositionally biased region" description="Basic residues" evidence="8">
    <location>
        <begin position="1"/>
        <end position="10"/>
    </location>
</feature>